<feature type="domain" description="SUF system FeS cluster assembly SufBD core" evidence="3">
    <location>
        <begin position="155"/>
        <end position="379"/>
    </location>
</feature>
<organism evidence="4 5">
    <name type="scientific">Cellulomonas humilata</name>
    <dbReference type="NCBI Taxonomy" id="144055"/>
    <lineage>
        <taxon>Bacteria</taxon>
        <taxon>Bacillati</taxon>
        <taxon>Actinomycetota</taxon>
        <taxon>Actinomycetes</taxon>
        <taxon>Micrococcales</taxon>
        <taxon>Cellulomonadaceae</taxon>
        <taxon>Cellulomonas</taxon>
    </lineage>
</organism>
<reference evidence="4 5" key="1">
    <citation type="submission" date="2020-05" db="EMBL/GenBank/DDBJ databases">
        <title>Genome Sequencing of Type Strains.</title>
        <authorList>
            <person name="Lemaire J.F."/>
            <person name="Inderbitzin P."/>
            <person name="Gregorio O.A."/>
            <person name="Collins S.B."/>
            <person name="Wespe N."/>
            <person name="Knight-Connoni V."/>
        </authorList>
    </citation>
    <scope>NUCLEOTIDE SEQUENCE [LARGE SCALE GENOMIC DNA]</scope>
    <source>
        <strain evidence="4 5">ATCC 25174</strain>
    </source>
</reference>
<comment type="caution">
    <text evidence="4">The sequence shown here is derived from an EMBL/GenBank/DDBJ whole genome shotgun (WGS) entry which is preliminary data.</text>
</comment>
<dbReference type="NCBIfam" id="TIGR01981">
    <property type="entry name" value="sufD"/>
    <property type="match status" value="1"/>
</dbReference>
<dbReference type="Gene3D" id="3.50.50.60">
    <property type="entry name" value="FAD/NAD(P)-binding domain"/>
    <property type="match status" value="1"/>
</dbReference>
<dbReference type="InterPro" id="IPR000825">
    <property type="entry name" value="SUF_FeS_clus_asmbl_SufBD_core"/>
</dbReference>
<accession>A0A7Y6A508</accession>
<dbReference type="RefSeq" id="WP_175349754.1">
    <property type="nucleotide sequence ID" value="NZ_JABMCI010000071.1"/>
</dbReference>
<dbReference type="SUPFAM" id="SSF101960">
    <property type="entry name" value="Stabilizer of iron transporter SufD"/>
    <property type="match status" value="1"/>
</dbReference>
<proteinExistence type="inferred from homology"/>
<sequence>MTTTTDLSTDHSRATADGSHSHGVGPLPEASRASRPTSFDVADFPVPNGREEEWRFAPVARLAPLFAAATDGVLDGHGVLTTVVEAPEVRVEIVERDDARLGKAGKPGDRTAAVAWASFPRATIVTIPKEAVASEVTSIRIEGVEGAGTHEAALEPSATHLLVHAEPLSQAVVVIDHVGHAALTETVEIVADEGAHLTVVTVHDWAEGSVHASSHRLRIGRDATVKHIAVTLGGDVVRITPDAEFVGEGANVKMVGLYFADAGQHQEQRLFVDHAVPNCISRVTYKGALQGEGAHTVWVGDVLIRAAAEGTDTYELNRNLVLSDGARADSVPNLEIETGLIEGAGHASATGRFDDEQLFYLRARGIPESDARRLVVRGFFAELIHEIGVPSIEERLIGAIERELEKSMSVLDALSEDTTAITHVEGSEVSLTTERA</sequence>
<comment type="similarity">
    <text evidence="1">Belongs to the iron-sulfur cluster assembly SufBD family.</text>
</comment>
<evidence type="ECO:0000259" key="3">
    <source>
        <dbReference type="Pfam" id="PF01458"/>
    </source>
</evidence>
<evidence type="ECO:0000313" key="4">
    <source>
        <dbReference type="EMBL" id="NUU19876.1"/>
    </source>
</evidence>
<evidence type="ECO:0000313" key="5">
    <source>
        <dbReference type="Proteomes" id="UP000565724"/>
    </source>
</evidence>
<gene>
    <name evidence="4" type="primary">sufD</name>
    <name evidence="4" type="ORF">HP550_21745</name>
</gene>
<dbReference type="InterPro" id="IPR011542">
    <property type="entry name" value="SUF_FeS_clus_asmbl_SufD"/>
</dbReference>
<dbReference type="GO" id="GO:0016226">
    <property type="term" value="P:iron-sulfur cluster assembly"/>
    <property type="evidence" value="ECO:0007669"/>
    <property type="project" value="InterPro"/>
</dbReference>
<dbReference type="InterPro" id="IPR036188">
    <property type="entry name" value="FAD/NAD-bd_sf"/>
</dbReference>
<evidence type="ECO:0000256" key="2">
    <source>
        <dbReference type="SAM" id="MobiDB-lite"/>
    </source>
</evidence>
<protein>
    <submittedName>
        <fullName evidence="4">Fe-S cluster assembly protein SufD</fullName>
    </submittedName>
</protein>
<dbReference type="Pfam" id="PF01458">
    <property type="entry name" value="SUFBD_core"/>
    <property type="match status" value="1"/>
</dbReference>
<dbReference type="Proteomes" id="UP000565724">
    <property type="component" value="Unassembled WGS sequence"/>
</dbReference>
<keyword evidence="5" id="KW-1185">Reference proteome</keyword>
<dbReference type="PANTHER" id="PTHR43575:SF1">
    <property type="entry name" value="PROTEIN ABCI7, CHLOROPLASTIC"/>
    <property type="match status" value="1"/>
</dbReference>
<dbReference type="PANTHER" id="PTHR43575">
    <property type="entry name" value="PROTEIN ABCI7, CHLOROPLASTIC"/>
    <property type="match status" value="1"/>
</dbReference>
<dbReference type="InterPro" id="IPR055346">
    <property type="entry name" value="Fe-S_cluster_assembly_SufBD"/>
</dbReference>
<feature type="region of interest" description="Disordered" evidence="2">
    <location>
        <begin position="1"/>
        <end position="46"/>
    </location>
</feature>
<dbReference type="EMBL" id="JABMCI010000071">
    <property type="protein sequence ID" value="NUU19876.1"/>
    <property type="molecule type" value="Genomic_DNA"/>
</dbReference>
<dbReference type="AlphaFoldDB" id="A0A7Y6A508"/>
<name>A0A7Y6A508_9CELL</name>
<evidence type="ECO:0000256" key="1">
    <source>
        <dbReference type="ARBA" id="ARBA00043967"/>
    </source>
</evidence>
<dbReference type="InterPro" id="IPR037284">
    <property type="entry name" value="SUF_FeS_clus_asmbl_SufBD_sf"/>
</dbReference>